<sequence>MPTFILLAGPNGTGKTTFINRFLCQRAKAFRVVNPDEVSFSRWERA</sequence>
<name>A0ABQ5T7R2_9CAUL</name>
<reference evidence="1" key="2">
    <citation type="submission" date="2023-01" db="EMBL/GenBank/DDBJ databases">
        <authorList>
            <person name="Sun Q."/>
            <person name="Evtushenko L."/>
        </authorList>
    </citation>
    <scope>NUCLEOTIDE SEQUENCE</scope>
    <source>
        <strain evidence="1">VKM B-1499</strain>
    </source>
</reference>
<dbReference type="EMBL" id="BSFD01000002">
    <property type="protein sequence ID" value="GLK48423.1"/>
    <property type="molecule type" value="Genomic_DNA"/>
</dbReference>
<protein>
    <recommendedName>
        <fullName evidence="3">UDP-N-acetylglucosamine kinase</fullName>
    </recommendedName>
</protein>
<dbReference type="Gene3D" id="3.40.50.300">
    <property type="entry name" value="P-loop containing nucleotide triphosphate hydrolases"/>
    <property type="match status" value="1"/>
</dbReference>
<dbReference type="InterPro" id="IPR027417">
    <property type="entry name" value="P-loop_NTPase"/>
</dbReference>
<evidence type="ECO:0008006" key="3">
    <source>
        <dbReference type="Google" id="ProtNLM"/>
    </source>
</evidence>
<comment type="caution">
    <text evidence="1">The sequence shown here is derived from an EMBL/GenBank/DDBJ whole genome shotgun (WGS) entry which is preliminary data.</text>
</comment>
<proteinExistence type="predicted"/>
<accession>A0ABQ5T7R2</accession>
<evidence type="ECO:0000313" key="2">
    <source>
        <dbReference type="Proteomes" id="UP001143509"/>
    </source>
</evidence>
<dbReference type="RefSeq" id="WP_271164647.1">
    <property type="nucleotide sequence ID" value="NZ_BSFD01000002.1"/>
</dbReference>
<keyword evidence="2" id="KW-1185">Reference proteome</keyword>
<evidence type="ECO:0000313" key="1">
    <source>
        <dbReference type="EMBL" id="GLK48423.1"/>
    </source>
</evidence>
<gene>
    <name evidence="1" type="ORF">GCM10017620_13960</name>
</gene>
<reference evidence="1" key="1">
    <citation type="journal article" date="2014" name="Int. J. Syst. Evol. Microbiol.">
        <title>Complete genome of a new Firmicutes species belonging to the dominant human colonic microbiota ('Ruminococcus bicirculans') reveals two chromosomes and a selective capacity to utilize plant glucans.</title>
        <authorList>
            <consortium name="NISC Comparative Sequencing Program"/>
            <person name="Wegmann U."/>
            <person name="Louis P."/>
            <person name="Goesmann A."/>
            <person name="Henrissat B."/>
            <person name="Duncan S.H."/>
            <person name="Flint H.J."/>
        </authorList>
    </citation>
    <scope>NUCLEOTIDE SEQUENCE</scope>
    <source>
        <strain evidence="1">VKM B-1499</strain>
    </source>
</reference>
<dbReference type="SUPFAM" id="SSF52540">
    <property type="entry name" value="P-loop containing nucleoside triphosphate hydrolases"/>
    <property type="match status" value="1"/>
</dbReference>
<organism evidence="1 2">
    <name type="scientific">Brevundimonas intermedia</name>
    <dbReference type="NCBI Taxonomy" id="74315"/>
    <lineage>
        <taxon>Bacteria</taxon>
        <taxon>Pseudomonadati</taxon>
        <taxon>Pseudomonadota</taxon>
        <taxon>Alphaproteobacteria</taxon>
        <taxon>Caulobacterales</taxon>
        <taxon>Caulobacteraceae</taxon>
        <taxon>Brevundimonas</taxon>
    </lineage>
</organism>
<dbReference type="Proteomes" id="UP001143509">
    <property type="component" value="Unassembled WGS sequence"/>
</dbReference>